<evidence type="ECO:0000313" key="3">
    <source>
        <dbReference type="Proteomes" id="UP001054889"/>
    </source>
</evidence>
<dbReference type="EMBL" id="BQKI01000079">
    <property type="protein sequence ID" value="GJN27568.1"/>
    <property type="molecule type" value="Genomic_DNA"/>
</dbReference>
<dbReference type="GO" id="GO:0007165">
    <property type="term" value="P:signal transduction"/>
    <property type="evidence" value="ECO:0007669"/>
    <property type="project" value="TreeGrafter"/>
</dbReference>
<dbReference type="PANTHER" id="PTHR12832">
    <property type="entry name" value="TESTIS-SPECIFIC PROTEIN PBS13 T-COMPLEX 11"/>
    <property type="match status" value="1"/>
</dbReference>
<protein>
    <submittedName>
        <fullName evidence="2">Uncharacterized protein</fullName>
    </submittedName>
</protein>
<dbReference type="AlphaFoldDB" id="A0AAV5EVX8"/>
<proteinExistence type="inferred from homology"/>
<dbReference type="Proteomes" id="UP001054889">
    <property type="component" value="Unassembled WGS sequence"/>
</dbReference>
<reference evidence="2" key="2">
    <citation type="submission" date="2021-12" db="EMBL/GenBank/DDBJ databases">
        <title>Resequencing data analysis of finger millet.</title>
        <authorList>
            <person name="Hatakeyama M."/>
            <person name="Aluri S."/>
            <person name="Balachadran M.T."/>
            <person name="Sivarajan S.R."/>
            <person name="Poveda L."/>
            <person name="Shimizu-Inatsugi R."/>
            <person name="Schlapbach R."/>
            <person name="Sreeman S.M."/>
            <person name="Shimizu K.K."/>
        </authorList>
    </citation>
    <scope>NUCLEOTIDE SEQUENCE</scope>
</reference>
<organism evidence="2 3">
    <name type="scientific">Eleusine coracana subsp. coracana</name>
    <dbReference type="NCBI Taxonomy" id="191504"/>
    <lineage>
        <taxon>Eukaryota</taxon>
        <taxon>Viridiplantae</taxon>
        <taxon>Streptophyta</taxon>
        <taxon>Embryophyta</taxon>
        <taxon>Tracheophyta</taxon>
        <taxon>Spermatophyta</taxon>
        <taxon>Magnoliopsida</taxon>
        <taxon>Liliopsida</taxon>
        <taxon>Poales</taxon>
        <taxon>Poaceae</taxon>
        <taxon>PACMAD clade</taxon>
        <taxon>Chloridoideae</taxon>
        <taxon>Cynodonteae</taxon>
        <taxon>Eleusininae</taxon>
        <taxon>Eleusine</taxon>
    </lineage>
</organism>
<comment type="similarity">
    <text evidence="1">Belongs to the TCP11 family.</text>
</comment>
<reference evidence="2" key="1">
    <citation type="journal article" date="2018" name="DNA Res.">
        <title>Multiple hybrid de novo genome assembly of finger millet, an orphan allotetraploid crop.</title>
        <authorList>
            <person name="Hatakeyama M."/>
            <person name="Aluri S."/>
            <person name="Balachadran M.T."/>
            <person name="Sivarajan S.R."/>
            <person name="Patrignani A."/>
            <person name="Gruter S."/>
            <person name="Poveda L."/>
            <person name="Shimizu-Inatsugi R."/>
            <person name="Baeten J."/>
            <person name="Francoijs K.J."/>
            <person name="Nataraja K.N."/>
            <person name="Reddy Y.A.N."/>
            <person name="Phadnis S."/>
            <person name="Ravikumar R.L."/>
            <person name="Schlapbach R."/>
            <person name="Sreeman S.M."/>
            <person name="Shimizu K.K."/>
        </authorList>
    </citation>
    <scope>NUCLEOTIDE SEQUENCE</scope>
</reference>
<evidence type="ECO:0000313" key="2">
    <source>
        <dbReference type="EMBL" id="GJN27568.1"/>
    </source>
</evidence>
<dbReference type="PANTHER" id="PTHR12832:SF11">
    <property type="entry name" value="LD23868P"/>
    <property type="match status" value="1"/>
</dbReference>
<name>A0AAV5EVX8_ELECO</name>
<accession>A0AAV5EVX8</accession>
<dbReference type="Pfam" id="PF05794">
    <property type="entry name" value="Tcp11"/>
    <property type="match status" value="1"/>
</dbReference>
<dbReference type="InterPro" id="IPR008862">
    <property type="entry name" value="Tcp11"/>
</dbReference>
<comment type="caution">
    <text evidence="2">The sequence shown here is derived from an EMBL/GenBank/DDBJ whole genome shotgun (WGS) entry which is preliminary data.</text>
</comment>
<sequence length="317" mass="34375">MEPMIKGSAGVEYLQKAFADRYGPPANASASLPLTLQWVSVSKNTVQQEWSEHLDSLSILPSAGQAPALVTVLRAGHGATGGQPSSSLFEGTSGQPECKGEKLDKLIRIGLLQLISGTEGLQMQSTPESFQVNLLRLRALQGQFQQVIVIATSMLVLRQVLMSENSKVTPLELENAVSGLFEALVKLLDSSPDAGTEEIVEAMMSSSVSVGSLSDEKIQTRRQIITRVFLKSLQPDDVVFKKVSRSVYCAFRSIVLGGSGPKGQKLADAALRRIGRSKARPQSGEGLRGAHQRWQQYQRKSMVRGTKHSCKCDLVLL</sequence>
<keyword evidence="3" id="KW-1185">Reference proteome</keyword>
<evidence type="ECO:0000256" key="1">
    <source>
        <dbReference type="ARBA" id="ARBA00010954"/>
    </source>
</evidence>
<gene>
    <name evidence="2" type="primary">gb15598</name>
    <name evidence="2" type="ORF">PR202_gb15598</name>
</gene>